<proteinExistence type="predicted"/>
<dbReference type="PANTHER" id="PTHR43602">
    <property type="match status" value="1"/>
</dbReference>
<accession>A0A3B0RMT5</accession>
<dbReference type="GO" id="GO:0006631">
    <property type="term" value="P:fatty acid metabolic process"/>
    <property type="evidence" value="ECO:0007669"/>
    <property type="project" value="UniProtKB-KW"/>
</dbReference>
<dbReference type="EMBL" id="UOEI01000025">
    <property type="protein sequence ID" value="VAV89966.1"/>
    <property type="molecule type" value="Genomic_DNA"/>
</dbReference>
<organism evidence="8">
    <name type="scientific">hydrothermal vent metagenome</name>
    <dbReference type="NCBI Taxonomy" id="652676"/>
    <lineage>
        <taxon>unclassified sequences</taxon>
        <taxon>metagenomes</taxon>
        <taxon>ecological metagenomes</taxon>
    </lineage>
</organism>
<evidence type="ECO:0000256" key="3">
    <source>
        <dbReference type="ARBA" id="ARBA00022946"/>
    </source>
</evidence>
<dbReference type="CDD" id="cd06558">
    <property type="entry name" value="crotonase-like"/>
    <property type="match status" value="1"/>
</dbReference>
<keyword evidence="4" id="KW-0443">Lipid metabolism</keyword>
<comment type="function">
    <text evidence="6">May play a role in fatty acid biosynthesis and insulin sensitivity.</text>
</comment>
<keyword evidence="2" id="KW-0276">Fatty acid metabolism</keyword>
<dbReference type="InterPro" id="IPR001753">
    <property type="entry name" value="Enoyl-CoA_hydra/iso"/>
</dbReference>
<dbReference type="AlphaFoldDB" id="A0A3B0RMT5"/>
<dbReference type="GO" id="GO:0016836">
    <property type="term" value="F:hydro-lyase activity"/>
    <property type="evidence" value="ECO:0007669"/>
    <property type="project" value="TreeGrafter"/>
</dbReference>
<dbReference type="InterPro" id="IPR014748">
    <property type="entry name" value="Enoyl-CoA_hydra_C"/>
</dbReference>
<sequence>MTSDHVRLEIDGPIATVTLARPEKRNALGLDFMKSVIETLDEIPQDVGVVIIAAEGKVFSAGHDIAEMMERSDDYYAELFDTCGRMMKAVRDLRQPVIAKVQGIATAAGCQLVASCDLAIAADSAWFATPGVKIGLFCHTPMVPVSRAVGQKRAMQMLLTGEPIDAATALNWGLINAAVPAGELDDAVEAMANKILRYSKNTIALGKCTFYAQSEMSEDAAYAVATPVMAANAANDDAQ</sequence>
<evidence type="ECO:0000256" key="4">
    <source>
        <dbReference type="ARBA" id="ARBA00023098"/>
    </source>
</evidence>
<evidence type="ECO:0000256" key="5">
    <source>
        <dbReference type="ARBA" id="ARBA00023128"/>
    </source>
</evidence>
<dbReference type="GO" id="GO:0005739">
    <property type="term" value="C:mitochondrion"/>
    <property type="evidence" value="ECO:0007669"/>
    <property type="project" value="UniProtKB-SubCell"/>
</dbReference>
<protein>
    <recommendedName>
        <fullName evidence="7">Enoyl-CoA hydratase domain-containing protein 3, mitochondrial</fullName>
    </recommendedName>
</protein>
<dbReference type="PANTHER" id="PTHR43602:SF1">
    <property type="entry name" value="ENOYL-COA HYDRATASE DOMAIN-CONTAINING PROTEIN 3, MITOCHONDRIAL"/>
    <property type="match status" value="1"/>
</dbReference>
<keyword evidence="8" id="KW-0456">Lyase</keyword>
<reference evidence="8" key="1">
    <citation type="submission" date="2018-06" db="EMBL/GenBank/DDBJ databases">
        <authorList>
            <person name="Zhirakovskaya E."/>
        </authorList>
    </citation>
    <scope>NUCLEOTIDE SEQUENCE</scope>
</reference>
<dbReference type="Gene3D" id="1.10.12.10">
    <property type="entry name" value="Lyase 2-enoyl-coa Hydratase, Chain A, domain 2"/>
    <property type="match status" value="1"/>
</dbReference>
<dbReference type="SUPFAM" id="SSF52096">
    <property type="entry name" value="ClpP/crotonase"/>
    <property type="match status" value="1"/>
</dbReference>
<evidence type="ECO:0000256" key="2">
    <source>
        <dbReference type="ARBA" id="ARBA00022832"/>
    </source>
</evidence>
<evidence type="ECO:0000313" key="8">
    <source>
        <dbReference type="EMBL" id="VAV89966.1"/>
    </source>
</evidence>
<evidence type="ECO:0000256" key="1">
    <source>
        <dbReference type="ARBA" id="ARBA00004173"/>
    </source>
</evidence>
<comment type="subcellular location">
    <subcellularLocation>
        <location evidence="1">Mitochondrion</location>
    </subcellularLocation>
</comment>
<dbReference type="InterPro" id="IPR052377">
    <property type="entry name" value="Mitochondrial_ECH-domain"/>
</dbReference>
<evidence type="ECO:0000256" key="6">
    <source>
        <dbReference type="ARBA" id="ARBA00037410"/>
    </source>
</evidence>
<keyword evidence="5" id="KW-0496">Mitochondrion</keyword>
<keyword evidence="3" id="KW-0809">Transit peptide</keyword>
<dbReference type="InterPro" id="IPR029045">
    <property type="entry name" value="ClpP/crotonase-like_dom_sf"/>
</dbReference>
<gene>
    <name evidence="8" type="ORF">MNBD_ACTINO01-55</name>
</gene>
<dbReference type="Gene3D" id="3.90.226.10">
    <property type="entry name" value="2-enoyl-CoA Hydratase, Chain A, domain 1"/>
    <property type="match status" value="1"/>
</dbReference>
<feature type="non-terminal residue" evidence="8">
    <location>
        <position position="239"/>
    </location>
</feature>
<dbReference type="Pfam" id="PF00378">
    <property type="entry name" value="ECH_1"/>
    <property type="match status" value="1"/>
</dbReference>
<evidence type="ECO:0000256" key="7">
    <source>
        <dbReference type="ARBA" id="ARBA00040545"/>
    </source>
</evidence>
<name>A0A3B0RMT5_9ZZZZ</name>